<sequence>MDVSTLVSTQRLTQIMATNELTSSMVESAYDRSTVDAIDSAKGDVDFVYMELKIPLSFCPRRRARGQASSSACATAILGVAFPFLQCGSTDTQKWLIKHA</sequence>
<dbReference type="AlphaFoldDB" id="W6UM76"/>
<protein>
    <submittedName>
        <fullName evidence="1">Uncharacterized protein</fullName>
    </submittedName>
</protein>
<dbReference type="Proteomes" id="UP000019149">
    <property type="component" value="Unassembled WGS sequence"/>
</dbReference>
<comment type="caution">
    <text evidence="1">The sequence shown here is derived from an EMBL/GenBank/DDBJ whole genome shotgun (WGS) entry which is preliminary data.</text>
</comment>
<name>W6UM76_ECHGR</name>
<dbReference type="GeneID" id="36346263"/>
<proteinExistence type="predicted"/>
<evidence type="ECO:0000313" key="2">
    <source>
        <dbReference type="Proteomes" id="UP000019149"/>
    </source>
</evidence>
<gene>
    <name evidence="1" type="ORF">EGR_10548</name>
</gene>
<organism evidence="1 2">
    <name type="scientific">Echinococcus granulosus</name>
    <name type="common">Hydatid tapeworm</name>
    <dbReference type="NCBI Taxonomy" id="6210"/>
    <lineage>
        <taxon>Eukaryota</taxon>
        <taxon>Metazoa</taxon>
        <taxon>Spiralia</taxon>
        <taxon>Lophotrochozoa</taxon>
        <taxon>Platyhelminthes</taxon>
        <taxon>Cestoda</taxon>
        <taxon>Eucestoda</taxon>
        <taxon>Cyclophyllidea</taxon>
        <taxon>Taeniidae</taxon>
        <taxon>Echinococcus</taxon>
        <taxon>Echinococcus granulosus group</taxon>
    </lineage>
</organism>
<accession>W6UM76</accession>
<dbReference type="EMBL" id="APAU02000232">
    <property type="protein sequence ID" value="EUB54594.1"/>
    <property type="molecule type" value="Genomic_DNA"/>
</dbReference>
<reference evidence="1 2" key="1">
    <citation type="journal article" date="2013" name="Nat. Genet.">
        <title>The genome of the hydatid tapeworm Echinococcus granulosus.</title>
        <authorList>
            <person name="Zheng H."/>
            <person name="Zhang W."/>
            <person name="Zhang L."/>
            <person name="Zhang Z."/>
            <person name="Li J."/>
            <person name="Lu G."/>
            <person name="Zhu Y."/>
            <person name="Wang Y."/>
            <person name="Huang Y."/>
            <person name="Liu J."/>
            <person name="Kang H."/>
            <person name="Chen J."/>
            <person name="Wang L."/>
            <person name="Chen A."/>
            <person name="Yu S."/>
            <person name="Gao Z."/>
            <person name="Jin L."/>
            <person name="Gu W."/>
            <person name="Wang Z."/>
            <person name="Zhao L."/>
            <person name="Shi B."/>
            <person name="Wen H."/>
            <person name="Lin R."/>
            <person name="Jones M.K."/>
            <person name="Brejova B."/>
            <person name="Vinar T."/>
            <person name="Zhao G."/>
            <person name="McManus D.P."/>
            <person name="Chen Z."/>
            <person name="Zhou Y."/>
            <person name="Wang S."/>
        </authorList>
    </citation>
    <scope>NUCLEOTIDE SEQUENCE [LARGE SCALE GENOMIC DNA]</scope>
</reference>
<evidence type="ECO:0000313" key="1">
    <source>
        <dbReference type="EMBL" id="EUB54594.1"/>
    </source>
</evidence>
<dbReference type="RefSeq" id="XP_024345790.1">
    <property type="nucleotide sequence ID" value="XM_024499797.1"/>
</dbReference>
<dbReference type="KEGG" id="egl:EGR_10548"/>
<dbReference type="CTD" id="36346263"/>
<keyword evidence="2" id="KW-1185">Reference proteome</keyword>